<dbReference type="AlphaFoldDB" id="A0A1C2E4B7"/>
<organism evidence="2 3">
    <name type="scientific">Pseudomonas graminis</name>
    <dbReference type="NCBI Taxonomy" id="158627"/>
    <lineage>
        <taxon>Bacteria</taxon>
        <taxon>Pseudomonadati</taxon>
        <taxon>Pseudomonadota</taxon>
        <taxon>Gammaproteobacteria</taxon>
        <taxon>Pseudomonadales</taxon>
        <taxon>Pseudomonadaceae</taxon>
        <taxon>Pseudomonas</taxon>
    </lineage>
</organism>
<comment type="caution">
    <text evidence="2">The sequence shown here is derived from an EMBL/GenBank/DDBJ whole genome shotgun (WGS) entry which is preliminary data.</text>
</comment>
<gene>
    <name evidence="2" type="ORF">BBI10_09655</name>
</gene>
<dbReference type="OrthoDB" id="8906462at2"/>
<dbReference type="InterPro" id="IPR021268">
    <property type="entry name" value="DUF2845"/>
</dbReference>
<evidence type="ECO:0000313" key="2">
    <source>
        <dbReference type="EMBL" id="OCX21828.1"/>
    </source>
</evidence>
<name>A0A1C2E4B7_9PSED</name>
<keyword evidence="1" id="KW-0732">Signal</keyword>
<dbReference type="EMBL" id="MDEN01000060">
    <property type="protein sequence ID" value="OCX21828.1"/>
    <property type="molecule type" value="Genomic_DNA"/>
</dbReference>
<sequence>MILKNAITRMAVILGMTALLGIAQADTLRCGSQLISVGDRMFEVQQKCGQPVSQDIIGYKETVNHYRQVDQVQVQEWIYGPSNGMYQYLRFEGGRLVRIDSKRGR</sequence>
<accession>A0A1C2E4B7</accession>
<dbReference type="Pfam" id="PF11006">
    <property type="entry name" value="DUF2845"/>
    <property type="match status" value="1"/>
</dbReference>
<reference evidence="2 3" key="1">
    <citation type="submission" date="2016-08" db="EMBL/GenBank/DDBJ databases">
        <title>Whole genome sequence of Pseudomonas graminis strain UASWS1507, a potential biological control agent for agriculture.</title>
        <authorList>
            <person name="Crovadore J."/>
            <person name="Calmin G."/>
            <person name="Chablais R."/>
            <person name="Cochard B."/>
            <person name="Lefort F."/>
        </authorList>
    </citation>
    <scope>NUCLEOTIDE SEQUENCE [LARGE SCALE GENOMIC DNA]</scope>
    <source>
        <strain evidence="2 3">UASWS1507</strain>
    </source>
</reference>
<evidence type="ECO:0008006" key="4">
    <source>
        <dbReference type="Google" id="ProtNLM"/>
    </source>
</evidence>
<dbReference type="Proteomes" id="UP000095143">
    <property type="component" value="Unassembled WGS sequence"/>
</dbReference>
<proteinExistence type="predicted"/>
<evidence type="ECO:0000313" key="3">
    <source>
        <dbReference type="Proteomes" id="UP000095143"/>
    </source>
</evidence>
<evidence type="ECO:0000256" key="1">
    <source>
        <dbReference type="SAM" id="SignalP"/>
    </source>
</evidence>
<feature type="chain" id="PRO_5008660035" description="DUF2845 domain-containing protein" evidence="1">
    <location>
        <begin position="26"/>
        <end position="105"/>
    </location>
</feature>
<feature type="signal peptide" evidence="1">
    <location>
        <begin position="1"/>
        <end position="25"/>
    </location>
</feature>
<protein>
    <recommendedName>
        <fullName evidence="4">DUF2845 domain-containing protein</fullName>
    </recommendedName>
</protein>